<dbReference type="SUPFAM" id="SSF50685">
    <property type="entry name" value="Barwin-like endoglucanases"/>
    <property type="match status" value="1"/>
</dbReference>
<protein>
    <submittedName>
        <fullName evidence="3">RlpA-like double-psi beta-barrel-protein domain-containing protein-containing protein</fullName>
    </submittedName>
</protein>
<dbReference type="InterPro" id="IPR036908">
    <property type="entry name" value="RlpA-like_sf"/>
</dbReference>
<evidence type="ECO:0000256" key="1">
    <source>
        <dbReference type="SAM" id="MobiDB-lite"/>
    </source>
</evidence>
<name>A0AAD4QCW4_9AGAM</name>
<comment type="caution">
    <text evidence="3">The sequence shown here is derived from an EMBL/GenBank/DDBJ whole genome shotgun (WGS) entry which is preliminary data.</text>
</comment>
<sequence>MGFDSFFQLNALFFFIKFIAISNLIISFMSCLFTLTLSYILFVFAPFVCANTTAWIQYPDAGTATMTHYSLPQDYIASCGCTGQSTHFPTAALNQMAFGSSTAYGPSCGRCFKLTLLNTFLSDPPFYPTVTKSLVVKITDLCPLSKTGWCNATTSGPNAAGNYLNFDLAFPSSSISDKFFPSNVSLYGYADFGVWNISYQSVSCAPNWPGSKYPAALGSVPSLEDGACCPADPTGSANDTCPSFSDKNGVPPDTASSGAASPYRHTPVVLTWIATLLIPLMHFPRW</sequence>
<dbReference type="Pfam" id="PF22514">
    <property type="entry name" value="EXPB1_D1"/>
    <property type="match status" value="1"/>
</dbReference>
<dbReference type="CDD" id="cd22278">
    <property type="entry name" value="DPBB_GH45_endoglucanase"/>
    <property type="match status" value="1"/>
</dbReference>
<organism evidence="3 4">
    <name type="scientific">Lactarius akahatsu</name>
    <dbReference type="NCBI Taxonomy" id="416441"/>
    <lineage>
        <taxon>Eukaryota</taxon>
        <taxon>Fungi</taxon>
        <taxon>Dikarya</taxon>
        <taxon>Basidiomycota</taxon>
        <taxon>Agaricomycotina</taxon>
        <taxon>Agaricomycetes</taxon>
        <taxon>Russulales</taxon>
        <taxon>Russulaceae</taxon>
        <taxon>Lactarius</taxon>
    </lineage>
</organism>
<feature type="transmembrane region" description="Helical" evidence="2">
    <location>
        <begin position="12"/>
        <end position="42"/>
    </location>
</feature>
<dbReference type="EMBL" id="JAKELL010000011">
    <property type="protein sequence ID" value="KAH8995685.1"/>
    <property type="molecule type" value="Genomic_DNA"/>
</dbReference>
<proteinExistence type="predicted"/>
<reference evidence="3" key="1">
    <citation type="submission" date="2022-01" db="EMBL/GenBank/DDBJ databases">
        <title>Comparative genomics reveals a dynamic genome evolution in the ectomycorrhizal milk-cap (Lactarius) mushrooms.</title>
        <authorList>
            <consortium name="DOE Joint Genome Institute"/>
            <person name="Lebreton A."/>
            <person name="Tang N."/>
            <person name="Kuo A."/>
            <person name="LaButti K."/>
            <person name="Drula E."/>
            <person name="Barry K."/>
            <person name="Clum A."/>
            <person name="Lipzen A."/>
            <person name="Mousain D."/>
            <person name="Ng V."/>
            <person name="Wang R."/>
            <person name="Wang X."/>
            <person name="Dai Y."/>
            <person name="Henrissat B."/>
            <person name="Grigoriev I.V."/>
            <person name="Guerin-Laguette A."/>
            <person name="Yu F."/>
            <person name="Martin F.M."/>
        </authorList>
    </citation>
    <scope>NUCLEOTIDE SEQUENCE</scope>
    <source>
        <strain evidence="3">QP</strain>
    </source>
</reference>
<keyword evidence="4" id="KW-1185">Reference proteome</keyword>
<dbReference type="Proteomes" id="UP001201163">
    <property type="component" value="Unassembled WGS sequence"/>
</dbReference>
<keyword evidence="2" id="KW-0812">Transmembrane</keyword>
<evidence type="ECO:0000313" key="4">
    <source>
        <dbReference type="Proteomes" id="UP001201163"/>
    </source>
</evidence>
<evidence type="ECO:0000313" key="3">
    <source>
        <dbReference type="EMBL" id="KAH8995685.1"/>
    </source>
</evidence>
<keyword evidence="2" id="KW-1133">Transmembrane helix</keyword>
<dbReference type="Gene3D" id="2.40.40.10">
    <property type="entry name" value="RlpA-like domain"/>
    <property type="match status" value="1"/>
</dbReference>
<evidence type="ECO:0000256" key="2">
    <source>
        <dbReference type="SAM" id="Phobius"/>
    </source>
</evidence>
<feature type="region of interest" description="Disordered" evidence="1">
    <location>
        <begin position="240"/>
        <end position="260"/>
    </location>
</feature>
<keyword evidence="2" id="KW-0472">Membrane</keyword>
<dbReference type="AlphaFoldDB" id="A0AAD4QCW4"/>
<gene>
    <name evidence="3" type="ORF">EDB92DRAFT_152939</name>
</gene>
<accession>A0AAD4QCW4</accession>